<gene>
    <name evidence="2" type="ORF">OE749_11755</name>
</gene>
<keyword evidence="3" id="KW-1185">Reference proteome</keyword>
<proteinExistence type="predicted"/>
<dbReference type="Pfam" id="PF09831">
    <property type="entry name" value="DUF2058"/>
    <property type="match status" value="1"/>
</dbReference>
<protein>
    <submittedName>
        <fullName evidence="2">DUF2058 domain-containing protein</fullName>
    </submittedName>
</protein>
<sequence>MALSLQEQLLKAGLTDKKKAQQVKKEKHKKIKQKQKHKTEIVDENKIAAEKARVEKVEKDRQLNLKAKEEAEKKAVLAQIKQLITVNKQPKNTGDIACNFTDDNVVKRVMVDEKTHRRITLGKLAIVKLDEEYEIVPTPVADKLEQRDADIVLYRADKQQVEEAKVESAEEDEWYADYEIPDDLMW</sequence>
<dbReference type="RefSeq" id="WP_263712652.1">
    <property type="nucleotide sequence ID" value="NZ_JAOWKX010000005.1"/>
</dbReference>
<organism evidence="2 3">
    <name type="scientific">Fluctibacter corallii</name>
    <dbReference type="NCBI Taxonomy" id="2984329"/>
    <lineage>
        <taxon>Bacteria</taxon>
        <taxon>Pseudomonadati</taxon>
        <taxon>Pseudomonadota</taxon>
        <taxon>Gammaproteobacteria</taxon>
        <taxon>Alteromonadales</taxon>
        <taxon>Alteromonadaceae</taxon>
        <taxon>Fluctibacter</taxon>
    </lineage>
</organism>
<name>A0ABT3A9U5_9ALTE</name>
<evidence type="ECO:0000313" key="3">
    <source>
        <dbReference type="Proteomes" id="UP001652504"/>
    </source>
</evidence>
<evidence type="ECO:0000313" key="2">
    <source>
        <dbReference type="EMBL" id="MCV2885369.1"/>
    </source>
</evidence>
<feature type="compositionally biased region" description="Basic residues" evidence="1">
    <location>
        <begin position="20"/>
        <end position="37"/>
    </location>
</feature>
<feature type="region of interest" description="Disordered" evidence="1">
    <location>
        <begin position="16"/>
        <end position="38"/>
    </location>
</feature>
<comment type="caution">
    <text evidence="2">The sequence shown here is derived from an EMBL/GenBank/DDBJ whole genome shotgun (WGS) entry which is preliminary data.</text>
</comment>
<dbReference type="EMBL" id="JAOWKX010000005">
    <property type="protein sequence ID" value="MCV2885369.1"/>
    <property type="molecule type" value="Genomic_DNA"/>
</dbReference>
<dbReference type="Proteomes" id="UP001652504">
    <property type="component" value="Unassembled WGS sequence"/>
</dbReference>
<reference evidence="2 3" key="1">
    <citation type="submission" date="2022-10" db="EMBL/GenBank/DDBJ databases">
        <title>Aestuariibacter sp. AA17 isolated from Montipora capitata coral fragment.</title>
        <authorList>
            <person name="Emsley S.A."/>
            <person name="Pfannmuller K.M."/>
            <person name="Loughran R.M."/>
            <person name="Shlafstein M."/>
            <person name="Papke E."/>
            <person name="Saw J.H."/>
            <person name="Ushijima B."/>
            <person name="Videau P."/>
        </authorList>
    </citation>
    <scope>NUCLEOTIDE SEQUENCE [LARGE SCALE GENOMIC DNA]</scope>
    <source>
        <strain evidence="2 3">AA17</strain>
    </source>
</reference>
<dbReference type="InterPro" id="IPR018636">
    <property type="entry name" value="DUF2058"/>
</dbReference>
<accession>A0ABT3A9U5</accession>
<evidence type="ECO:0000256" key="1">
    <source>
        <dbReference type="SAM" id="MobiDB-lite"/>
    </source>
</evidence>